<dbReference type="Proteomes" id="UP000177693">
    <property type="component" value="Unassembled WGS sequence"/>
</dbReference>
<evidence type="ECO:0000313" key="1">
    <source>
        <dbReference type="EMBL" id="OGJ01349.1"/>
    </source>
</evidence>
<gene>
    <name evidence="1" type="ORF">A3I23_00495</name>
</gene>
<protein>
    <submittedName>
        <fullName evidence="1">Uncharacterized protein</fullName>
    </submittedName>
</protein>
<reference evidence="1 2" key="1">
    <citation type="journal article" date="2016" name="Nat. Commun.">
        <title>Thousands of microbial genomes shed light on interconnected biogeochemical processes in an aquifer system.</title>
        <authorList>
            <person name="Anantharaman K."/>
            <person name="Brown C.T."/>
            <person name="Hug L.A."/>
            <person name="Sharon I."/>
            <person name="Castelle C.J."/>
            <person name="Probst A.J."/>
            <person name="Thomas B.C."/>
            <person name="Singh A."/>
            <person name="Wilkins M.J."/>
            <person name="Karaoz U."/>
            <person name="Brodie E.L."/>
            <person name="Williams K.H."/>
            <person name="Hubbard S.S."/>
            <person name="Banfield J.F."/>
        </authorList>
    </citation>
    <scope>NUCLEOTIDE SEQUENCE [LARGE SCALE GENOMIC DNA]</scope>
</reference>
<accession>A0A1F6Y4U8</accession>
<comment type="caution">
    <text evidence="1">The sequence shown here is derived from an EMBL/GenBank/DDBJ whole genome shotgun (WGS) entry which is preliminary data.</text>
</comment>
<organism evidence="1 2">
    <name type="scientific">Candidatus Nomurabacteria bacterium RIFCSPLOWO2_02_FULL_40_67</name>
    <dbReference type="NCBI Taxonomy" id="1801787"/>
    <lineage>
        <taxon>Bacteria</taxon>
        <taxon>Candidatus Nomuraibacteriota</taxon>
    </lineage>
</organism>
<proteinExistence type="predicted"/>
<dbReference type="EMBL" id="MFVL01000020">
    <property type="protein sequence ID" value="OGJ01349.1"/>
    <property type="molecule type" value="Genomic_DNA"/>
</dbReference>
<sequence length="213" mass="23927">MKKNNLIRFVQSLVIFPVMSFPFVFTPLHNPEIYGISQNVLAQKVNIETETTPETLALNPEAIDMQVALQQIKDQKVAAIDRYFRERDMPLEGMGMKMVLEAEKNGLDWRLLPAIAIQESTAGKNMFAPNNPFGWGKKIKFDSFDQAIETVARNLGGNNPNTDHHYAGKTTEEILKTYNPPSVVHNYAKQVMNIMKDIGEEDITSASLISANT</sequence>
<evidence type="ECO:0000313" key="2">
    <source>
        <dbReference type="Proteomes" id="UP000177693"/>
    </source>
</evidence>
<name>A0A1F6Y4U8_9BACT</name>
<dbReference type="AlphaFoldDB" id="A0A1F6Y4U8"/>